<accession>C3XCL8</accession>
<evidence type="ECO:0000256" key="3">
    <source>
        <dbReference type="ARBA" id="ARBA00023139"/>
    </source>
</evidence>
<sequence>MKYKRLYNWIFLLFATTLLVACGFHLRGTNGIGGDQLSFSSIYIDFPADSQTSARLKRLIKGMKLTKLANNPKEAEVILSAISEKKNKDYLSLNAQGRVREYSLDYILEFTARTPQGKILIEPTKLALRRTMTYNDNEALSKENEELMLYKDMQFDMAHQLLRRLSAIKMSAINGSEDQTTENTTSLDRQPEHQPGTPD</sequence>
<keyword evidence="2 6" id="KW-0472">Membrane</keyword>
<dbReference type="GeneID" id="77134016"/>
<gene>
    <name evidence="6" type="primary">lptE</name>
    <name evidence="8" type="ORF">OFBG_01972</name>
</gene>
<dbReference type="PANTHER" id="PTHR38098:SF1">
    <property type="entry name" value="LPS-ASSEMBLY LIPOPROTEIN LPTE"/>
    <property type="match status" value="1"/>
</dbReference>
<evidence type="ECO:0000313" key="9">
    <source>
        <dbReference type="Proteomes" id="UP000005089"/>
    </source>
</evidence>
<comment type="similarity">
    <text evidence="6">Belongs to the LptE lipoprotein family.</text>
</comment>
<keyword evidence="9" id="KW-1185">Reference proteome</keyword>
<dbReference type="RefSeq" id="WP_005882550.1">
    <property type="nucleotide sequence ID" value="NZ_CP019430.1"/>
</dbReference>
<feature type="compositionally biased region" description="Polar residues" evidence="7">
    <location>
        <begin position="176"/>
        <end position="188"/>
    </location>
</feature>
<evidence type="ECO:0000256" key="5">
    <source>
        <dbReference type="ARBA" id="ARBA00023288"/>
    </source>
</evidence>
<dbReference type="GO" id="GO:1990351">
    <property type="term" value="C:transporter complex"/>
    <property type="evidence" value="ECO:0007669"/>
    <property type="project" value="TreeGrafter"/>
</dbReference>
<evidence type="ECO:0000256" key="4">
    <source>
        <dbReference type="ARBA" id="ARBA00023237"/>
    </source>
</evidence>
<name>C3XCL8_OXAFO</name>
<reference evidence="8 9" key="1">
    <citation type="submission" date="2009-02" db="EMBL/GenBank/DDBJ databases">
        <title>The Genome Sequence of Oxalobacter formigenes OXCC13.</title>
        <authorList>
            <consortium name="The Broad Institute Genome Sequencing Platform"/>
            <person name="Ward D."/>
            <person name="Young S.K."/>
            <person name="Kodira C.D."/>
            <person name="Zeng Q."/>
            <person name="Koehrsen M."/>
            <person name="Alvarado L."/>
            <person name="Berlin A."/>
            <person name="Borenstein D."/>
            <person name="Chen Z."/>
            <person name="Engels R."/>
            <person name="Freedman E."/>
            <person name="Gellesch M."/>
            <person name="Goldberg J."/>
            <person name="Griggs A."/>
            <person name="Gujja S."/>
            <person name="Heiman D."/>
            <person name="Hepburn T."/>
            <person name="Howarth C."/>
            <person name="Jen D."/>
            <person name="Larson L."/>
            <person name="Lewis B."/>
            <person name="Mehta T."/>
            <person name="Park D."/>
            <person name="Pearson M."/>
            <person name="Roberts A."/>
            <person name="Saif S."/>
            <person name="Shea T."/>
            <person name="Shenoy N."/>
            <person name="Sisk P."/>
            <person name="Stolte C."/>
            <person name="Sykes S."/>
            <person name="Walk T."/>
            <person name="White J."/>
            <person name="Yandava C."/>
            <person name="Allison M.J."/>
            <person name="Lander E."/>
            <person name="Nusbaum C."/>
            <person name="Galagan J."/>
            <person name="Birren B."/>
        </authorList>
    </citation>
    <scope>NUCLEOTIDE SEQUENCE [LARGE SCALE GENOMIC DNA]</scope>
    <source>
        <strain evidence="8 9">OXCC13</strain>
    </source>
</reference>
<dbReference type="GO" id="GO:0009279">
    <property type="term" value="C:cell outer membrane"/>
    <property type="evidence" value="ECO:0007669"/>
    <property type="project" value="UniProtKB-SubCell"/>
</dbReference>
<proteinExistence type="inferred from homology"/>
<evidence type="ECO:0000256" key="2">
    <source>
        <dbReference type="ARBA" id="ARBA00023136"/>
    </source>
</evidence>
<dbReference type="Gene3D" id="3.30.160.150">
    <property type="entry name" value="Lipoprotein like domain"/>
    <property type="match status" value="1"/>
</dbReference>
<dbReference type="GO" id="GO:0043165">
    <property type="term" value="P:Gram-negative-bacterium-type cell outer membrane assembly"/>
    <property type="evidence" value="ECO:0007669"/>
    <property type="project" value="UniProtKB-UniRule"/>
</dbReference>
<evidence type="ECO:0000256" key="6">
    <source>
        <dbReference type="HAMAP-Rule" id="MF_01186"/>
    </source>
</evidence>
<dbReference type="OrthoDB" id="5298094at2"/>
<dbReference type="GO" id="GO:0015920">
    <property type="term" value="P:lipopolysaccharide transport"/>
    <property type="evidence" value="ECO:0007669"/>
    <property type="project" value="TreeGrafter"/>
</dbReference>
<evidence type="ECO:0000256" key="7">
    <source>
        <dbReference type="SAM" id="MobiDB-lite"/>
    </source>
</evidence>
<keyword evidence="3 6" id="KW-0564">Palmitate</keyword>
<dbReference type="HAMAP" id="MF_01186">
    <property type="entry name" value="LPS_assembly_LptE"/>
    <property type="match status" value="1"/>
</dbReference>
<keyword evidence="5 6" id="KW-0449">Lipoprotein</keyword>
<keyword evidence="1 6" id="KW-0732">Signal</keyword>
<dbReference type="AlphaFoldDB" id="C3XCL8"/>
<feature type="region of interest" description="Disordered" evidence="7">
    <location>
        <begin position="176"/>
        <end position="199"/>
    </location>
</feature>
<dbReference type="PROSITE" id="PS51257">
    <property type="entry name" value="PROKAR_LIPOPROTEIN"/>
    <property type="match status" value="1"/>
</dbReference>
<dbReference type="InterPro" id="IPR007485">
    <property type="entry name" value="LPS_assembly_LptE"/>
</dbReference>
<dbReference type="Proteomes" id="UP000005089">
    <property type="component" value="Unassembled WGS sequence"/>
</dbReference>
<dbReference type="STRING" id="847.BRW83_0105"/>
<organism evidence="8 9">
    <name type="scientific">Oxalobacter formigenes OXCC13</name>
    <dbReference type="NCBI Taxonomy" id="556269"/>
    <lineage>
        <taxon>Bacteria</taxon>
        <taxon>Pseudomonadati</taxon>
        <taxon>Pseudomonadota</taxon>
        <taxon>Betaproteobacteria</taxon>
        <taxon>Burkholderiales</taxon>
        <taxon>Oxalobacteraceae</taxon>
        <taxon>Oxalobacter</taxon>
    </lineage>
</organism>
<keyword evidence="4 6" id="KW-0998">Cell outer membrane</keyword>
<evidence type="ECO:0000256" key="1">
    <source>
        <dbReference type="ARBA" id="ARBA00022729"/>
    </source>
</evidence>
<dbReference type="HOGENOM" id="CLU_103309_0_2_4"/>
<dbReference type="eggNOG" id="COG2980">
    <property type="taxonomic scope" value="Bacteria"/>
</dbReference>
<dbReference type="EMBL" id="GG658170">
    <property type="protein sequence ID" value="EEO30944.1"/>
    <property type="molecule type" value="Genomic_DNA"/>
</dbReference>
<comment type="subunit">
    <text evidence="6">Component of the lipopolysaccharide transport and assembly complex. Interacts with LptD.</text>
</comment>
<evidence type="ECO:0000313" key="8">
    <source>
        <dbReference type="EMBL" id="EEO30944.1"/>
    </source>
</evidence>
<protein>
    <recommendedName>
        <fullName evidence="6">LPS-assembly lipoprotein LptE</fullName>
    </recommendedName>
</protein>
<dbReference type="Pfam" id="PF04390">
    <property type="entry name" value="LptE"/>
    <property type="match status" value="1"/>
</dbReference>
<dbReference type="PANTHER" id="PTHR38098">
    <property type="entry name" value="LPS-ASSEMBLY LIPOPROTEIN LPTE"/>
    <property type="match status" value="1"/>
</dbReference>
<dbReference type="GO" id="GO:0001530">
    <property type="term" value="F:lipopolysaccharide binding"/>
    <property type="evidence" value="ECO:0007669"/>
    <property type="project" value="TreeGrafter"/>
</dbReference>
<comment type="function">
    <text evidence="6">Together with LptD, is involved in the assembly of lipopolysaccharide (LPS) at the surface of the outer membrane. Required for the proper assembly of LptD. Binds LPS and may serve as the LPS recognition site at the outer membrane.</text>
</comment>
<comment type="subcellular location">
    <subcellularLocation>
        <location evidence="6">Cell outer membrane</location>
        <topology evidence="6">Lipid-anchor</topology>
    </subcellularLocation>
</comment>